<dbReference type="SUPFAM" id="SSF56935">
    <property type="entry name" value="Porins"/>
    <property type="match status" value="1"/>
</dbReference>
<dbReference type="Gene3D" id="2.60.40.1120">
    <property type="entry name" value="Carboxypeptidase-like, regulatory domain"/>
    <property type="match status" value="1"/>
</dbReference>
<evidence type="ECO:0000256" key="5">
    <source>
        <dbReference type="ARBA" id="ARBA00023136"/>
    </source>
</evidence>
<evidence type="ECO:0000256" key="4">
    <source>
        <dbReference type="ARBA" id="ARBA00022692"/>
    </source>
</evidence>
<dbReference type="AlphaFoldDB" id="E8UX74"/>
<dbReference type="InterPro" id="IPR037066">
    <property type="entry name" value="Plug_dom_sf"/>
</dbReference>
<dbReference type="Proteomes" id="UP000006844">
    <property type="component" value="Chromosome"/>
</dbReference>
<evidence type="ECO:0000256" key="2">
    <source>
        <dbReference type="ARBA" id="ARBA00022448"/>
    </source>
</evidence>
<organism evidence="8 9">
    <name type="scientific">Terriglobus saanensis (strain ATCC BAA-1853 / DSM 23119 / SP1PR4)</name>
    <dbReference type="NCBI Taxonomy" id="401053"/>
    <lineage>
        <taxon>Bacteria</taxon>
        <taxon>Pseudomonadati</taxon>
        <taxon>Acidobacteriota</taxon>
        <taxon>Terriglobia</taxon>
        <taxon>Terriglobales</taxon>
        <taxon>Acidobacteriaceae</taxon>
        <taxon>Terriglobus</taxon>
    </lineage>
</organism>
<gene>
    <name evidence="8" type="ordered locus">AciPR4_2235</name>
</gene>
<dbReference type="InterPro" id="IPR008969">
    <property type="entry name" value="CarboxyPept-like_regulatory"/>
</dbReference>
<dbReference type="GO" id="GO:0044718">
    <property type="term" value="P:siderophore transmembrane transport"/>
    <property type="evidence" value="ECO:0007669"/>
    <property type="project" value="TreeGrafter"/>
</dbReference>
<accession>E8UX74</accession>
<feature type="domain" description="TonB-dependent transporter Oar-like beta-barrel" evidence="7">
    <location>
        <begin position="247"/>
        <end position="1119"/>
    </location>
</feature>
<keyword evidence="6" id="KW-0998">Cell outer membrane</keyword>
<dbReference type="InterPro" id="IPR057601">
    <property type="entry name" value="Oar-like_b-barrel"/>
</dbReference>
<dbReference type="GO" id="GO:0009279">
    <property type="term" value="C:cell outer membrane"/>
    <property type="evidence" value="ECO:0007669"/>
    <property type="project" value="UniProtKB-SubCell"/>
</dbReference>
<dbReference type="InterPro" id="IPR036942">
    <property type="entry name" value="Beta-barrel_TonB_sf"/>
</dbReference>
<keyword evidence="8" id="KW-0675">Receptor</keyword>
<evidence type="ECO:0000256" key="6">
    <source>
        <dbReference type="ARBA" id="ARBA00023237"/>
    </source>
</evidence>
<dbReference type="InterPro" id="IPR039426">
    <property type="entry name" value="TonB-dep_rcpt-like"/>
</dbReference>
<dbReference type="Pfam" id="PF25183">
    <property type="entry name" value="OMP_b-brl_4"/>
    <property type="match status" value="1"/>
</dbReference>
<evidence type="ECO:0000256" key="3">
    <source>
        <dbReference type="ARBA" id="ARBA00022452"/>
    </source>
</evidence>
<dbReference type="PANTHER" id="PTHR30069:SF46">
    <property type="entry name" value="OAR PROTEIN"/>
    <property type="match status" value="1"/>
</dbReference>
<comment type="subcellular location">
    <subcellularLocation>
        <location evidence="1">Cell outer membrane</location>
        <topology evidence="1">Multi-pass membrane protein</topology>
    </subcellularLocation>
</comment>
<dbReference type="GO" id="GO:0015344">
    <property type="term" value="F:siderophore uptake transmembrane transporter activity"/>
    <property type="evidence" value="ECO:0007669"/>
    <property type="project" value="TreeGrafter"/>
</dbReference>
<dbReference type="Pfam" id="PF13620">
    <property type="entry name" value="CarboxypepD_reg"/>
    <property type="match status" value="1"/>
</dbReference>
<dbReference type="SUPFAM" id="SSF49464">
    <property type="entry name" value="Carboxypeptidase regulatory domain-like"/>
    <property type="match status" value="1"/>
</dbReference>
<proteinExistence type="predicted"/>
<dbReference type="OrthoDB" id="97893at2"/>
<dbReference type="EMBL" id="CP002467">
    <property type="protein sequence ID" value="ADV83037.1"/>
    <property type="molecule type" value="Genomic_DNA"/>
</dbReference>
<dbReference type="RefSeq" id="WP_013568770.1">
    <property type="nucleotide sequence ID" value="NC_014963.1"/>
</dbReference>
<dbReference type="STRING" id="401053.AciPR4_2235"/>
<evidence type="ECO:0000313" key="8">
    <source>
        <dbReference type="EMBL" id="ADV83037.1"/>
    </source>
</evidence>
<keyword evidence="9" id="KW-1185">Reference proteome</keyword>
<protein>
    <submittedName>
        <fullName evidence="8">TonB-dependent receptor</fullName>
    </submittedName>
</protein>
<keyword evidence="3" id="KW-1134">Transmembrane beta strand</keyword>
<dbReference type="PANTHER" id="PTHR30069">
    <property type="entry name" value="TONB-DEPENDENT OUTER MEMBRANE RECEPTOR"/>
    <property type="match status" value="1"/>
</dbReference>
<keyword evidence="4" id="KW-0812">Transmembrane</keyword>
<evidence type="ECO:0000313" key="9">
    <source>
        <dbReference type="Proteomes" id="UP000006844"/>
    </source>
</evidence>
<evidence type="ECO:0000259" key="7">
    <source>
        <dbReference type="Pfam" id="PF25183"/>
    </source>
</evidence>
<sequence>MKRSQHVRIVSLFSFVFFVAAALGQGNSGSIRGTILDMTGAAVAGVTVEVTSEATNVTKSITTATSGFYSVDALTPGLYTVRASVQGFNTVFVQHVQVDPGQTRETSLSLKVGSVGETINVTADALAVETQDSGSGGTITSKQVENLMLNGRNFQSMGQLIPGVSSTAGNNQQSAGGLTGGTTLIVNGASIEYSVYTLDGVYNMNTGNLGNINILPIVDSIDEFRILKDNYSARYGLAGSGQVIVQTKSGSDTFHGSAWDYFRNDGLDANNYFGTQKTKLRQNIFGYSFGGPIFIPHLYNANRKRKTFFFASNEWRRIVNGSTAQGLVFTQAQRAGTLSDTNLAFKDNLAQGQLATRGANNCIVNGTLNPACIDPTAIALLNSLASLPNNPGSSLNYINQEPQTLSQDSYNYRVDHYVTGNEVLTGRCSYEQVKNGIPYNSFGTGIFPVTPTTYYTTGLNMMIRLSSTITPSVINTATIAETYDKPRINTTGFLTPAGVTINQAFPTANVLNKAPQINFSGGYTGFGAGTPPIHASDGEGILQDDLSWTKGSHVFQFGALYIAGVKNQNVFTYPGGQFTFNGTRTGDPVADYLLGLPATYHQDSGQRSGSFHYRQGEAYAQDDWRATRRLTVNAGLRWVYFSPNTSSGNQVSSFFPSAYDPTVAPVVTAGGGFVTNPNGVPLTATGTAANLSTGLVQAGVNGVPSGFFTPKYTNFAPRVGFAYDLTGDGKTSLRAGYGIGYSRLAVEAIYGAFGQNPPFNQSANILSGTLENPASGLASGASPQTLDAVGPKFTPAQVQSFSATVERQIVPSAVLSVAYAGSLFRHQETVSYDLNQPLAVAAPTQSAGCITGQAPASSYNFDPCINTNTSSPNFTRPYKGYQNIYAEAGIGSGNYNALQTGFVYRKNSVQATGAYSYSKSLAQFGHTSNTGGGSIGTNGGQGIQDWRNLAAEYAPTNFNRPHVLSISGIYDFQVFKHSGNLLERQILGGWSLATLGVIESGFALTPGISTGTNGLAIRPNQVAPIRLLKTKAEWFDTTAFAAPEFGFYGNASPASIRGPREISFNVATYKTFPIHDRVNVQFRAEAFNFLNHPNFSNVDTSVGSATYGRVTSALDPRELELSARISF</sequence>
<dbReference type="eggNOG" id="COG1629">
    <property type="taxonomic scope" value="Bacteria"/>
</dbReference>
<evidence type="ECO:0000256" key="1">
    <source>
        <dbReference type="ARBA" id="ARBA00004571"/>
    </source>
</evidence>
<dbReference type="Gene3D" id="2.40.170.20">
    <property type="entry name" value="TonB-dependent receptor, beta-barrel domain"/>
    <property type="match status" value="1"/>
</dbReference>
<keyword evidence="5" id="KW-0472">Membrane</keyword>
<dbReference type="Gene3D" id="2.170.130.10">
    <property type="entry name" value="TonB-dependent receptor, plug domain"/>
    <property type="match status" value="1"/>
</dbReference>
<reference evidence="8 9" key="1">
    <citation type="journal article" date="2012" name="Stand. Genomic Sci.">
        <title>Complete genome sequence of Terriglobus saanensis type strain SP1PR4(T), an Acidobacteria from tundra soil.</title>
        <authorList>
            <person name="Rawat S.R."/>
            <person name="Mannisto M.K."/>
            <person name="Starovoytov V."/>
            <person name="Goodwin L."/>
            <person name="Nolan M."/>
            <person name="Hauser L."/>
            <person name="Land M."/>
            <person name="Davenport K.W."/>
            <person name="Woyke T."/>
            <person name="Haggblom M.M."/>
        </authorList>
    </citation>
    <scope>NUCLEOTIDE SEQUENCE</scope>
    <source>
        <strain evidence="9">ATCC BAA-1853 / DSM 23119 / SP1PR4</strain>
    </source>
</reference>
<dbReference type="KEGG" id="tsa:AciPR4_2235"/>
<name>E8UX74_TERSS</name>
<dbReference type="HOGENOM" id="CLU_006298_0_0_0"/>
<keyword evidence="2" id="KW-0813">Transport</keyword>